<reference evidence="1 2" key="1">
    <citation type="journal article" date="2018" name="Biotechnol. Biofuels">
        <title>Integrative visual omics of the white-rot fungus Polyporus brumalis exposes the biotechnological potential of its oxidative enzymes for delignifying raw plant biomass.</title>
        <authorList>
            <person name="Miyauchi S."/>
            <person name="Rancon A."/>
            <person name="Drula E."/>
            <person name="Hage H."/>
            <person name="Chaduli D."/>
            <person name="Favel A."/>
            <person name="Grisel S."/>
            <person name="Henrissat B."/>
            <person name="Herpoel-Gimbert I."/>
            <person name="Ruiz-Duenas F.J."/>
            <person name="Chevret D."/>
            <person name="Hainaut M."/>
            <person name="Lin J."/>
            <person name="Wang M."/>
            <person name="Pangilinan J."/>
            <person name="Lipzen A."/>
            <person name="Lesage-Meessen L."/>
            <person name="Navarro D."/>
            <person name="Riley R."/>
            <person name="Grigoriev I.V."/>
            <person name="Zhou S."/>
            <person name="Raouche S."/>
            <person name="Rosso M.N."/>
        </authorList>
    </citation>
    <scope>NUCLEOTIDE SEQUENCE [LARGE SCALE GENOMIC DNA]</scope>
    <source>
        <strain evidence="1 2">BRFM 1820</strain>
    </source>
</reference>
<dbReference type="AlphaFoldDB" id="A0A371D3H8"/>
<dbReference type="STRING" id="139420.A0A371D3H8"/>
<keyword evidence="2" id="KW-1185">Reference proteome</keyword>
<evidence type="ECO:0000313" key="1">
    <source>
        <dbReference type="EMBL" id="RDX47065.1"/>
    </source>
</evidence>
<sequence>MQKLPVENLHQIFRLACTDGGYTGCSLSQTSRAVRATSQTTRFYSIALSIGFSRIESFITLYQKLCILEDAWNPDQGHPSSS</sequence>
<dbReference type="OrthoDB" id="2748701at2759"/>
<name>A0A371D3H8_9APHY</name>
<dbReference type="EMBL" id="KZ857421">
    <property type="protein sequence ID" value="RDX47065.1"/>
    <property type="molecule type" value="Genomic_DNA"/>
</dbReference>
<accession>A0A371D3H8</accession>
<gene>
    <name evidence="1" type="ORF">OH76DRAFT_1406229</name>
</gene>
<evidence type="ECO:0000313" key="2">
    <source>
        <dbReference type="Proteomes" id="UP000256964"/>
    </source>
</evidence>
<evidence type="ECO:0008006" key="3">
    <source>
        <dbReference type="Google" id="ProtNLM"/>
    </source>
</evidence>
<proteinExistence type="predicted"/>
<protein>
    <recommendedName>
        <fullName evidence="3">F-box domain-containing protein</fullName>
    </recommendedName>
</protein>
<organism evidence="1 2">
    <name type="scientific">Lentinus brumalis</name>
    <dbReference type="NCBI Taxonomy" id="2498619"/>
    <lineage>
        <taxon>Eukaryota</taxon>
        <taxon>Fungi</taxon>
        <taxon>Dikarya</taxon>
        <taxon>Basidiomycota</taxon>
        <taxon>Agaricomycotina</taxon>
        <taxon>Agaricomycetes</taxon>
        <taxon>Polyporales</taxon>
        <taxon>Polyporaceae</taxon>
        <taxon>Lentinus</taxon>
    </lineage>
</organism>
<dbReference type="Proteomes" id="UP000256964">
    <property type="component" value="Unassembled WGS sequence"/>
</dbReference>